<dbReference type="RefSeq" id="WP_312885703.1">
    <property type="nucleotide sequence ID" value="NZ_JACHJT010000002.1"/>
</dbReference>
<evidence type="ECO:0000256" key="3">
    <source>
        <dbReference type="ARBA" id="ARBA00022553"/>
    </source>
</evidence>
<evidence type="ECO:0000313" key="12">
    <source>
        <dbReference type="Proteomes" id="UP000523007"/>
    </source>
</evidence>
<keyword evidence="5" id="KW-0547">Nucleotide-binding</keyword>
<keyword evidence="7" id="KW-0067">ATP-binding</keyword>
<protein>
    <recommendedName>
        <fullName evidence="2">histidine kinase</fullName>
        <ecNumber evidence="2">2.7.13.3</ecNumber>
    </recommendedName>
</protein>
<keyword evidence="12" id="KW-1185">Reference proteome</keyword>
<dbReference type="Gene3D" id="3.30.565.10">
    <property type="entry name" value="Histidine kinase-like ATPase, C-terminal domain"/>
    <property type="match status" value="1"/>
</dbReference>
<sequence>MLERLVPGWRATRYLLLTFATAAAALSVMPLLLFLVSLIPLGGAGLLPLPGALEQLRRWAERTRSEACEYARLEYVYREPAPLPSGLRQQLRYTLRDPGTWRSVRWLVLHSLLGVLAGLVGLMALFGAPAAVLKTAVWWAVPVPLTFMGVEAHGWGTALIGGLAEILLFGSVFLYGAPTLANGYARLVAWTLAPSEVELRADRLDERVAELSHTRAEALQAHSAELRRIERDLHDGTQARLAALAMRIGVAERLVADDPEQAARLLREASGSAEEAMSELRDVIRTTYPPILADRGLGGAISALSARCAIPARTRVAELGTLPAAVQAAAYFVIAEALTNAAKHSSATSVDVEVSRDGATLRVEVADDGIGGADDSRGSGIDGIRRRVAALDGTTSVVSPAGGPTVIRTELPCES</sequence>
<dbReference type="GO" id="GO:0005524">
    <property type="term" value="F:ATP binding"/>
    <property type="evidence" value="ECO:0007669"/>
    <property type="project" value="UniProtKB-KW"/>
</dbReference>
<evidence type="ECO:0000259" key="10">
    <source>
        <dbReference type="SMART" id="SM00387"/>
    </source>
</evidence>
<organism evidence="11 12">
    <name type="scientific">Lipingzhangella halophila</name>
    <dbReference type="NCBI Taxonomy" id="1783352"/>
    <lineage>
        <taxon>Bacteria</taxon>
        <taxon>Bacillati</taxon>
        <taxon>Actinomycetota</taxon>
        <taxon>Actinomycetes</taxon>
        <taxon>Streptosporangiales</taxon>
        <taxon>Nocardiopsidaceae</taxon>
        <taxon>Lipingzhangella</taxon>
    </lineage>
</organism>
<dbReference type="SUPFAM" id="SSF55874">
    <property type="entry name" value="ATPase domain of HSP90 chaperone/DNA topoisomerase II/histidine kinase"/>
    <property type="match status" value="1"/>
</dbReference>
<reference evidence="11 12" key="1">
    <citation type="submission" date="2020-08" db="EMBL/GenBank/DDBJ databases">
        <title>Sequencing the genomes of 1000 actinobacteria strains.</title>
        <authorList>
            <person name="Klenk H.-P."/>
        </authorList>
    </citation>
    <scope>NUCLEOTIDE SEQUENCE [LARGE SCALE GENOMIC DNA]</scope>
    <source>
        <strain evidence="11 12">DSM 102030</strain>
    </source>
</reference>
<dbReference type="GO" id="GO:0046983">
    <property type="term" value="F:protein dimerization activity"/>
    <property type="evidence" value="ECO:0007669"/>
    <property type="project" value="InterPro"/>
</dbReference>
<dbReference type="Proteomes" id="UP000523007">
    <property type="component" value="Unassembled WGS sequence"/>
</dbReference>
<dbReference type="PANTHER" id="PTHR24421">
    <property type="entry name" value="NITRATE/NITRITE SENSOR PROTEIN NARX-RELATED"/>
    <property type="match status" value="1"/>
</dbReference>
<dbReference type="CDD" id="cd16917">
    <property type="entry name" value="HATPase_UhpB-NarQ-NarX-like"/>
    <property type="match status" value="1"/>
</dbReference>
<dbReference type="InterPro" id="IPR003594">
    <property type="entry name" value="HATPase_dom"/>
</dbReference>
<dbReference type="Gene3D" id="1.20.5.1930">
    <property type="match status" value="1"/>
</dbReference>
<evidence type="ECO:0000256" key="2">
    <source>
        <dbReference type="ARBA" id="ARBA00012438"/>
    </source>
</evidence>
<dbReference type="SMART" id="SM00387">
    <property type="entry name" value="HATPase_c"/>
    <property type="match status" value="1"/>
</dbReference>
<dbReference type="PANTHER" id="PTHR24421:SF10">
    <property type="entry name" value="NITRATE_NITRITE SENSOR PROTEIN NARQ"/>
    <property type="match status" value="1"/>
</dbReference>
<dbReference type="EC" id="2.7.13.3" evidence="2"/>
<gene>
    <name evidence="11" type="ORF">F4561_006075</name>
</gene>
<keyword evidence="9" id="KW-0472">Membrane</keyword>
<feature type="transmembrane region" description="Helical" evidence="9">
    <location>
        <begin position="152"/>
        <end position="177"/>
    </location>
</feature>
<evidence type="ECO:0000256" key="4">
    <source>
        <dbReference type="ARBA" id="ARBA00022679"/>
    </source>
</evidence>
<dbReference type="GO" id="GO:0000155">
    <property type="term" value="F:phosphorelay sensor kinase activity"/>
    <property type="evidence" value="ECO:0007669"/>
    <property type="project" value="InterPro"/>
</dbReference>
<dbReference type="GO" id="GO:0016020">
    <property type="term" value="C:membrane"/>
    <property type="evidence" value="ECO:0007669"/>
    <property type="project" value="InterPro"/>
</dbReference>
<evidence type="ECO:0000256" key="5">
    <source>
        <dbReference type="ARBA" id="ARBA00022741"/>
    </source>
</evidence>
<accession>A0A7W7RNE5</accession>
<feature type="transmembrane region" description="Helical" evidence="9">
    <location>
        <begin position="14"/>
        <end position="39"/>
    </location>
</feature>
<dbReference type="InterPro" id="IPR036890">
    <property type="entry name" value="HATPase_C_sf"/>
</dbReference>
<evidence type="ECO:0000313" key="11">
    <source>
        <dbReference type="EMBL" id="MBB4935181.1"/>
    </source>
</evidence>
<comment type="catalytic activity">
    <reaction evidence="1">
        <text>ATP + protein L-histidine = ADP + protein N-phospho-L-histidine.</text>
        <dbReference type="EC" id="2.7.13.3"/>
    </reaction>
</comment>
<name>A0A7W7RNE5_9ACTN</name>
<proteinExistence type="predicted"/>
<comment type="caution">
    <text evidence="11">The sequence shown here is derived from an EMBL/GenBank/DDBJ whole genome shotgun (WGS) entry which is preliminary data.</text>
</comment>
<evidence type="ECO:0000256" key="6">
    <source>
        <dbReference type="ARBA" id="ARBA00022777"/>
    </source>
</evidence>
<evidence type="ECO:0000256" key="1">
    <source>
        <dbReference type="ARBA" id="ARBA00000085"/>
    </source>
</evidence>
<dbReference type="EMBL" id="JACHJT010000002">
    <property type="protein sequence ID" value="MBB4935181.1"/>
    <property type="molecule type" value="Genomic_DNA"/>
</dbReference>
<feature type="transmembrane region" description="Helical" evidence="9">
    <location>
        <begin position="106"/>
        <end position="132"/>
    </location>
</feature>
<keyword evidence="4" id="KW-0808">Transferase</keyword>
<feature type="domain" description="Histidine kinase/HSP90-like ATPase" evidence="10">
    <location>
        <begin position="325"/>
        <end position="415"/>
    </location>
</feature>
<evidence type="ECO:0000256" key="7">
    <source>
        <dbReference type="ARBA" id="ARBA00022840"/>
    </source>
</evidence>
<evidence type="ECO:0000256" key="9">
    <source>
        <dbReference type="SAM" id="Phobius"/>
    </source>
</evidence>
<keyword evidence="9" id="KW-1133">Transmembrane helix</keyword>
<dbReference type="InterPro" id="IPR025828">
    <property type="entry name" value="Put_sensor_dom"/>
</dbReference>
<keyword evidence="8" id="KW-0902">Two-component regulatory system</keyword>
<keyword evidence="3" id="KW-0597">Phosphoprotein</keyword>
<dbReference type="InterPro" id="IPR011712">
    <property type="entry name" value="Sig_transdc_His_kin_sub3_dim/P"/>
</dbReference>
<keyword evidence="6 11" id="KW-0418">Kinase</keyword>
<dbReference type="Pfam" id="PF02518">
    <property type="entry name" value="HATPase_c"/>
    <property type="match status" value="1"/>
</dbReference>
<dbReference type="InterPro" id="IPR050482">
    <property type="entry name" value="Sensor_HK_TwoCompSys"/>
</dbReference>
<dbReference type="Pfam" id="PF07730">
    <property type="entry name" value="HisKA_3"/>
    <property type="match status" value="1"/>
</dbReference>
<dbReference type="Pfam" id="PF13796">
    <property type="entry name" value="Sensor"/>
    <property type="match status" value="1"/>
</dbReference>
<evidence type="ECO:0000256" key="8">
    <source>
        <dbReference type="ARBA" id="ARBA00023012"/>
    </source>
</evidence>
<keyword evidence="9" id="KW-0812">Transmembrane</keyword>
<dbReference type="AlphaFoldDB" id="A0A7W7RNE5"/>